<evidence type="ECO:0000259" key="8">
    <source>
        <dbReference type="PROSITE" id="PS51194"/>
    </source>
</evidence>
<dbReference type="Pfam" id="PF00270">
    <property type="entry name" value="DEAD"/>
    <property type="match status" value="1"/>
</dbReference>
<keyword evidence="4" id="KW-0067">ATP-binding</keyword>
<keyword evidence="2" id="KW-0378">Hydrolase</keyword>
<dbReference type="GO" id="GO:0003724">
    <property type="term" value="F:RNA helicase activity"/>
    <property type="evidence" value="ECO:0007669"/>
    <property type="project" value="InterPro"/>
</dbReference>
<feature type="domain" description="Helicase ATP-binding" evidence="7">
    <location>
        <begin position="32"/>
        <end position="207"/>
    </location>
</feature>
<dbReference type="OrthoDB" id="974172at2"/>
<dbReference type="Pfam" id="PF00271">
    <property type="entry name" value="Helicase_C"/>
    <property type="match status" value="1"/>
</dbReference>
<accession>A0A0H4VMF5</accession>
<keyword evidence="11" id="KW-1185">Reference proteome</keyword>
<dbReference type="InterPro" id="IPR001650">
    <property type="entry name" value="Helicase_C-like"/>
</dbReference>
<keyword evidence="3 10" id="KW-0347">Helicase</keyword>
<dbReference type="PANTHER" id="PTHR47959">
    <property type="entry name" value="ATP-DEPENDENT RNA HELICASE RHLE-RELATED"/>
    <property type="match status" value="1"/>
</dbReference>
<dbReference type="GO" id="GO:0005524">
    <property type="term" value="F:ATP binding"/>
    <property type="evidence" value="ECO:0007669"/>
    <property type="project" value="UniProtKB-KW"/>
</dbReference>
<evidence type="ECO:0000313" key="11">
    <source>
        <dbReference type="Proteomes" id="UP000036458"/>
    </source>
</evidence>
<evidence type="ECO:0000256" key="3">
    <source>
        <dbReference type="ARBA" id="ARBA00022806"/>
    </source>
</evidence>
<dbReference type="PROSITE" id="PS51194">
    <property type="entry name" value="HELICASE_CTER"/>
    <property type="match status" value="1"/>
</dbReference>
<dbReference type="SUPFAM" id="SSF52540">
    <property type="entry name" value="P-loop containing nucleoside triphosphate hydrolases"/>
    <property type="match status" value="1"/>
</dbReference>
<organism evidence="10 11">
    <name type="scientific">Rufibacter radiotolerans</name>
    <dbReference type="NCBI Taxonomy" id="1379910"/>
    <lineage>
        <taxon>Bacteria</taxon>
        <taxon>Pseudomonadati</taxon>
        <taxon>Bacteroidota</taxon>
        <taxon>Cytophagia</taxon>
        <taxon>Cytophagales</taxon>
        <taxon>Hymenobacteraceae</taxon>
        <taxon>Rufibacter</taxon>
    </lineage>
</organism>
<dbReference type="InterPro" id="IPR027417">
    <property type="entry name" value="P-loop_NTPase"/>
</dbReference>
<dbReference type="PROSITE" id="PS51195">
    <property type="entry name" value="Q_MOTIF"/>
    <property type="match status" value="1"/>
</dbReference>
<dbReference type="GO" id="GO:0005829">
    <property type="term" value="C:cytosol"/>
    <property type="evidence" value="ECO:0007669"/>
    <property type="project" value="TreeGrafter"/>
</dbReference>
<dbReference type="Proteomes" id="UP000036458">
    <property type="component" value="Chromosome"/>
</dbReference>
<name>A0A0H4VMF5_9BACT</name>
<dbReference type="CDD" id="cd18787">
    <property type="entry name" value="SF2_C_DEAD"/>
    <property type="match status" value="1"/>
</dbReference>
<dbReference type="EMBL" id="CP010777">
    <property type="protein sequence ID" value="AKQ44934.1"/>
    <property type="molecule type" value="Genomic_DNA"/>
</dbReference>
<dbReference type="AlphaFoldDB" id="A0A0H4VMF5"/>
<evidence type="ECO:0000256" key="6">
    <source>
        <dbReference type="PROSITE-ProRule" id="PRU00552"/>
    </source>
</evidence>
<dbReference type="STRING" id="1379910.TH63_03720"/>
<dbReference type="PROSITE" id="PS51192">
    <property type="entry name" value="HELICASE_ATP_BIND_1"/>
    <property type="match status" value="1"/>
</dbReference>
<protein>
    <submittedName>
        <fullName evidence="10">RNA helicase</fullName>
    </submittedName>
</protein>
<evidence type="ECO:0000256" key="5">
    <source>
        <dbReference type="ARBA" id="ARBA00038437"/>
    </source>
</evidence>
<keyword evidence="1" id="KW-0547">Nucleotide-binding</keyword>
<dbReference type="SMART" id="SM00490">
    <property type="entry name" value="HELICc"/>
    <property type="match status" value="1"/>
</dbReference>
<dbReference type="SMART" id="SM00487">
    <property type="entry name" value="DEXDc"/>
    <property type="match status" value="1"/>
</dbReference>
<evidence type="ECO:0000256" key="2">
    <source>
        <dbReference type="ARBA" id="ARBA00022801"/>
    </source>
</evidence>
<dbReference type="InterPro" id="IPR011545">
    <property type="entry name" value="DEAD/DEAH_box_helicase_dom"/>
</dbReference>
<dbReference type="InterPro" id="IPR044742">
    <property type="entry name" value="DEAD/DEAH_RhlB"/>
</dbReference>
<dbReference type="GO" id="GO:0003676">
    <property type="term" value="F:nucleic acid binding"/>
    <property type="evidence" value="ECO:0007669"/>
    <property type="project" value="InterPro"/>
</dbReference>
<dbReference type="GO" id="GO:0016787">
    <property type="term" value="F:hydrolase activity"/>
    <property type="evidence" value="ECO:0007669"/>
    <property type="project" value="UniProtKB-KW"/>
</dbReference>
<dbReference type="InterPro" id="IPR014001">
    <property type="entry name" value="Helicase_ATP-bd"/>
</dbReference>
<dbReference type="InterPro" id="IPR014014">
    <property type="entry name" value="RNA_helicase_DEAD_Q_motif"/>
</dbReference>
<sequence>MRFDDYHINPAIKKALEKLGFKKPTDIQFKAIPPILKGEDVLAIAQTGTGKTAAFAIPVLHMLHERKQYARQDGIKCLVMVPTRELALQITEVFQTLGKHTRVKTMTVYGGVEQAPQITKLEDGIDILVATPGRMFDLVSQGHIRLERVEILILDEADHMLDLGFIKDIRDVLRHLPRKRQTLFFSATINEVLKDLAYSLVTKPIRIQISPKDPVSKNVDHSVAYIGMDDKRFFLERVIKENEGSKILVFVRTKVRAERVHAAMERVGIKADTLHGDKEQKDRLAALNRFKKGEVMVLIATDVSSRGIDIPAVEYVVNYDLPDVPENYVHRVGRTGRGTHKGKSVSFCSPEEKPILDEIEKYLGKPIKVLDIEKQDYTATIDFSAEVKPDLKSLLKEVEDFENAPKRKKSPKKKK</sequence>
<feature type="domain" description="DEAD-box RNA helicase Q" evidence="9">
    <location>
        <begin position="1"/>
        <end position="29"/>
    </location>
</feature>
<proteinExistence type="inferred from homology"/>
<feature type="short sequence motif" description="Q motif" evidence="6">
    <location>
        <begin position="1"/>
        <end position="29"/>
    </location>
</feature>
<gene>
    <name evidence="10" type="ORF">TH63_03720</name>
</gene>
<evidence type="ECO:0000313" key="10">
    <source>
        <dbReference type="EMBL" id="AKQ44934.1"/>
    </source>
</evidence>
<comment type="similarity">
    <text evidence="5">Belongs to the DEAD box helicase family.</text>
</comment>
<dbReference type="PATRIC" id="fig|1379910.4.peg.802"/>
<dbReference type="CDD" id="cd00268">
    <property type="entry name" value="DEADc"/>
    <property type="match status" value="1"/>
</dbReference>
<evidence type="ECO:0000256" key="1">
    <source>
        <dbReference type="ARBA" id="ARBA00022741"/>
    </source>
</evidence>
<dbReference type="PANTHER" id="PTHR47959:SF13">
    <property type="entry name" value="ATP-DEPENDENT RNA HELICASE RHLE"/>
    <property type="match status" value="1"/>
</dbReference>
<evidence type="ECO:0000259" key="7">
    <source>
        <dbReference type="PROSITE" id="PS51192"/>
    </source>
</evidence>
<evidence type="ECO:0000256" key="4">
    <source>
        <dbReference type="ARBA" id="ARBA00022840"/>
    </source>
</evidence>
<dbReference type="Gene3D" id="3.40.50.300">
    <property type="entry name" value="P-loop containing nucleotide triphosphate hydrolases"/>
    <property type="match status" value="2"/>
</dbReference>
<evidence type="ECO:0000259" key="9">
    <source>
        <dbReference type="PROSITE" id="PS51195"/>
    </source>
</evidence>
<feature type="domain" description="Helicase C-terminal" evidence="8">
    <location>
        <begin position="234"/>
        <end position="378"/>
    </location>
</feature>
<reference evidence="10 11" key="1">
    <citation type="submission" date="2015-01" db="EMBL/GenBank/DDBJ databases">
        <title>Rufibacter sp./DG31D/ whole genome sequencing.</title>
        <authorList>
            <person name="Kim M.K."/>
            <person name="Srinivasan S."/>
            <person name="Lee J.-J."/>
        </authorList>
    </citation>
    <scope>NUCLEOTIDE SEQUENCE [LARGE SCALE GENOMIC DNA]</scope>
    <source>
        <strain evidence="10 11">DG31D</strain>
    </source>
</reference>
<dbReference type="KEGG" id="ruf:TH63_03720"/>
<dbReference type="RefSeq" id="WP_048919754.1">
    <property type="nucleotide sequence ID" value="NZ_CP010777.1"/>
</dbReference>
<dbReference type="InterPro" id="IPR050079">
    <property type="entry name" value="DEAD_box_RNA_helicase"/>
</dbReference>